<feature type="domain" description="Chorismate-utilising enzyme C-terminal" evidence="7">
    <location>
        <begin position="179"/>
        <end position="428"/>
    </location>
</feature>
<dbReference type="InterPro" id="IPR004561">
    <property type="entry name" value="IsoChor_synthase"/>
</dbReference>
<name>A0A6J7PQ18_9ZZZZ</name>
<protein>
    <recommendedName>
        <fullName evidence="3">isochorismate synthase</fullName>
        <ecNumber evidence="3">5.4.4.2</ecNumber>
    </recommendedName>
    <alternativeName>
        <fullName evidence="5">Isochorismate mutase</fullName>
    </alternativeName>
</protein>
<evidence type="ECO:0000313" key="8">
    <source>
        <dbReference type="EMBL" id="CAB5004672.1"/>
    </source>
</evidence>
<dbReference type="EC" id="5.4.4.2" evidence="3"/>
<evidence type="ECO:0000256" key="2">
    <source>
        <dbReference type="ARBA" id="ARBA00005297"/>
    </source>
</evidence>
<evidence type="ECO:0000256" key="3">
    <source>
        <dbReference type="ARBA" id="ARBA00012824"/>
    </source>
</evidence>
<dbReference type="PANTHER" id="PTHR42839:SF2">
    <property type="entry name" value="ISOCHORISMATE SYNTHASE ENTC"/>
    <property type="match status" value="1"/>
</dbReference>
<dbReference type="InterPro" id="IPR015890">
    <property type="entry name" value="Chorismate_C"/>
</dbReference>
<organism evidence="8">
    <name type="scientific">freshwater metagenome</name>
    <dbReference type="NCBI Taxonomy" id="449393"/>
    <lineage>
        <taxon>unclassified sequences</taxon>
        <taxon>metagenomes</taxon>
        <taxon>ecological metagenomes</taxon>
    </lineage>
</organism>
<sequence length="439" mass="46516">MPCHFEMPRAIERPTLWLVSNANALRNPQGSPAITVRTRPIADPQTLLARLPSGGSLAWVRGGEGLIGWGVAAQLEVSGPERFSRVQRWWSKWCAAATIDDTVAIPGSGPVAFASFAFDPEPGTSIIIIPKVIVGRRGGQAWITSIDLSEDPRRSLPPVSVPDRPTGVRWSQGSRSPIEWQGAVAEAIGRITSGELDKVVLARDVIAQVDGVLDSRHLLLNLAERYPTCWTFSVAGLIGATPELLVRRTGDLVTSRVLAGTVRRQGDEAADAGLALALLDSGKDLEEHRYAVRSVARALAAHCTDLDVPEGPRVLALANVQHLATDVTGQLADGASVLALAASLHPTAAVCGTPTERALALIREIEGMDRGRYAGPVGWFDANGDGEFGIALRCAEVDEQAGVVRSFAGCGIVAGSSPDLELAESTAKLVPIRDALESR</sequence>
<accession>A0A6J7PQ18</accession>
<dbReference type="EMBL" id="CAFBPD010000078">
    <property type="protein sequence ID" value="CAB5004672.1"/>
    <property type="molecule type" value="Genomic_DNA"/>
</dbReference>
<dbReference type="Pfam" id="PF00425">
    <property type="entry name" value="Chorismate_bind"/>
    <property type="match status" value="1"/>
</dbReference>
<keyword evidence="4" id="KW-0413">Isomerase</keyword>
<dbReference type="SUPFAM" id="SSF56322">
    <property type="entry name" value="ADC synthase"/>
    <property type="match status" value="1"/>
</dbReference>
<dbReference type="InterPro" id="IPR005801">
    <property type="entry name" value="ADC_synthase"/>
</dbReference>
<dbReference type="GO" id="GO:0008909">
    <property type="term" value="F:isochorismate synthase activity"/>
    <property type="evidence" value="ECO:0007669"/>
    <property type="project" value="UniProtKB-EC"/>
</dbReference>
<comment type="similarity">
    <text evidence="2">Belongs to the isochorismate synthase family.</text>
</comment>
<reference evidence="8" key="1">
    <citation type="submission" date="2020-05" db="EMBL/GenBank/DDBJ databases">
        <authorList>
            <person name="Chiriac C."/>
            <person name="Salcher M."/>
            <person name="Ghai R."/>
            <person name="Kavagutti S V."/>
        </authorList>
    </citation>
    <scope>NUCLEOTIDE SEQUENCE</scope>
</reference>
<dbReference type="Gene3D" id="3.60.120.10">
    <property type="entry name" value="Anthranilate synthase"/>
    <property type="match status" value="1"/>
</dbReference>
<proteinExistence type="inferred from homology"/>
<evidence type="ECO:0000256" key="6">
    <source>
        <dbReference type="SAM" id="MobiDB-lite"/>
    </source>
</evidence>
<dbReference type="NCBIfam" id="TIGR00543">
    <property type="entry name" value="isochor_syn"/>
    <property type="match status" value="1"/>
</dbReference>
<dbReference type="PANTHER" id="PTHR42839">
    <property type="entry name" value="ISOCHORISMATE SYNTHASE ENTC"/>
    <property type="match status" value="1"/>
</dbReference>
<evidence type="ECO:0000256" key="4">
    <source>
        <dbReference type="ARBA" id="ARBA00023235"/>
    </source>
</evidence>
<evidence type="ECO:0000256" key="1">
    <source>
        <dbReference type="ARBA" id="ARBA00000799"/>
    </source>
</evidence>
<comment type="catalytic activity">
    <reaction evidence="1">
        <text>chorismate = isochorismate</text>
        <dbReference type="Rhea" id="RHEA:18985"/>
        <dbReference type="ChEBI" id="CHEBI:29748"/>
        <dbReference type="ChEBI" id="CHEBI:29780"/>
        <dbReference type="EC" id="5.4.4.2"/>
    </reaction>
</comment>
<evidence type="ECO:0000259" key="7">
    <source>
        <dbReference type="Pfam" id="PF00425"/>
    </source>
</evidence>
<dbReference type="AlphaFoldDB" id="A0A6J7PQ18"/>
<feature type="region of interest" description="Disordered" evidence="6">
    <location>
        <begin position="154"/>
        <end position="173"/>
    </location>
</feature>
<gene>
    <name evidence="8" type="ORF">UFOPK4061_00543</name>
</gene>
<evidence type="ECO:0000256" key="5">
    <source>
        <dbReference type="ARBA" id="ARBA00041564"/>
    </source>
</evidence>